<feature type="non-terminal residue" evidence="4">
    <location>
        <position position="1"/>
    </location>
</feature>
<evidence type="ECO:0000313" key="5">
    <source>
        <dbReference type="Proteomes" id="UP001189429"/>
    </source>
</evidence>
<dbReference type="PANTHER" id="PTHR12381:SF56">
    <property type="entry name" value="B30.2_SPRY DOMAIN-CONTAINING PROTEIN-RELATED"/>
    <property type="match status" value="1"/>
</dbReference>
<dbReference type="EMBL" id="CAUYUJ010000711">
    <property type="protein sequence ID" value="CAK0792098.1"/>
    <property type="molecule type" value="Genomic_DNA"/>
</dbReference>
<name>A0ABN9PGP4_9DINO</name>
<feature type="region of interest" description="Disordered" evidence="2">
    <location>
        <begin position="245"/>
        <end position="265"/>
    </location>
</feature>
<reference evidence="4" key="1">
    <citation type="submission" date="2023-10" db="EMBL/GenBank/DDBJ databases">
        <authorList>
            <person name="Chen Y."/>
            <person name="Shah S."/>
            <person name="Dougan E. K."/>
            <person name="Thang M."/>
            <person name="Chan C."/>
        </authorList>
    </citation>
    <scope>NUCLEOTIDE SEQUENCE [LARGE SCALE GENOMIC DNA]</scope>
</reference>
<proteinExistence type="predicted"/>
<dbReference type="SUPFAM" id="SSF50044">
    <property type="entry name" value="SH3-domain"/>
    <property type="match status" value="1"/>
</dbReference>
<dbReference type="InterPro" id="IPR003877">
    <property type="entry name" value="SPRY_dom"/>
</dbReference>
<feature type="compositionally biased region" description="Low complexity" evidence="2">
    <location>
        <begin position="776"/>
        <end position="787"/>
    </location>
</feature>
<dbReference type="Pfam" id="PF01253">
    <property type="entry name" value="SUI1"/>
    <property type="match status" value="1"/>
</dbReference>
<dbReference type="PROSITE" id="PS50296">
    <property type="entry name" value="SUI1"/>
    <property type="match status" value="1"/>
</dbReference>
<evidence type="ECO:0000256" key="1">
    <source>
        <dbReference type="SAM" id="Coils"/>
    </source>
</evidence>
<dbReference type="InterPro" id="IPR036028">
    <property type="entry name" value="SH3-like_dom_sf"/>
</dbReference>
<feature type="coiled-coil region" evidence="1">
    <location>
        <begin position="408"/>
        <end position="471"/>
    </location>
</feature>
<dbReference type="InterPro" id="IPR013320">
    <property type="entry name" value="ConA-like_dom_sf"/>
</dbReference>
<evidence type="ECO:0000313" key="4">
    <source>
        <dbReference type="EMBL" id="CAK0792098.1"/>
    </source>
</evidence>
<dbReference type="Proteomes" id="UP001189429">
    <property type="component" value="Unassembled WGS sequence"/>
</dbReference>
<evidence type="ECO:0000256" key="2">
    <source>
        <dbReference type="SAM" id="MobiDB-lite"/>
    </source>
</evidence>
<dbReference type="Gene3D" id="3.30.780.10">
    <property type="entry name" value="SUI1-like domain"/>
    <property type="match status" value="1"/>
</dbReference>
<dbReference type="CDD" id="cd00174">
    <property type="entry name" value="SH3"/>
    <property type="match status" value="1"/>
</dbReference>
<dbReference type="SMART" id="SM00449">
    <property type="entry name" value="SPRY"/>
    <property type="match status" value="1"/>
</dbReference>
<evidence type="ECO:0000259" key="3">
    <source>
        <dbReference type="PROSITE" id="PS50296"/>
    </source>
</evidence>
<keyword evidence="1" id="KW-0175">Coiled coil</keyword>
<dbReference type="SUPFAM" id="SSF49899">
    <property type="entry name" value="Concanavalin A-like lectins/glucanases"/>
    <property type="match status" value="1"/>
</dbReference>
<gene>
    <name evidence="4" type="ORF">PCOR1329_LOCUS2799</name>
</gene>
<protein>
    <recommendedName>
        <fullName evidence="3">SUI1 domain-containing protein</fullName>
    </recommendedName>
</protein>
<dbReference type="Gene3D" id="2.30.30.40">
    <property type="entry name" value="SH3 Domains"/>
    <property type="match status" value="1"/>
</dbReference>
<dbReference type="InterPro" id="IPR043136">
    <property type="entry name" value="B30.2/SPRY_sf"/>
</dbReference>
<dbReference type="InterPro" id="IPR036877">
    <property type="entry name" value="SUI1_dom_sf"/>
</dbReference>
<dbReference type="Gene3D" id="2.60.120.920">
    <property type="match status" value="1"/>
</dbReference>
<sequence length="865" mass="93245">ARAMATVKASVPACGFGVGATKKGELPLRVEKRARGKKVTVIPNVTGDASKLARALQTMLGVGGTVRQVEGGAWAVEVQGEQVGRVTRALLDFRCLQGLTKVALERLQESIETGSRDADSSVVARSVATKFLARTQEGKASTKEDRQKALAMEAEFYGHYWDTAVASSVDDFSDVWEETLAADGAPGTEVKAVPVQSEVELTFALKALGMFPETGRAVKEFWEKNTGMTVAQFRKMALNPGARFTGEGPAQKEVPSNLVSRQKVSDRKAGGGRTNYFSYTCSVIDAYQRGIAVSKDTESEPAPAEAEEPKMGISSDEEGWCTATMHYVLPFQPPSTRLDAEECARVSSGALSKIEKHIREDLDRISGSLPGVECCLDSSSFRLDLKLHEREFLHAGKRDTGGKPLDNNAKEELRLEKKLREIAALKRRQVEGETLEKLQVEKVLKRGELFEQVAELKLRRAEKELRRLFKSHSKRFQEAFWDCEHQALFGGGSAASAASSSAAMSFGTFDEGQREGPVTLSSDGTRAEGAASRWAGVGLHLLVRGGEVGAFAVEVLEGLVRLGWAAQGAGLSDLGADDRSFGFGGSGEKVHRGVFEPYGRRFTAGDVIHCEVEREASIVRLGFALNSEPLGIAYEAPDELGDDALAGAVCGQGFKVRLLSAECMPLEDAPGLVGFVEYDPPRMAQAVVDFRGREDECLQMWAGETVNVSADDGRGWLFGFFLDAEDPDDGGWFPAEGVRFLDVDPAAAALEEAEEDAAWGAAPAADAWGPPPAAPAEPEAWGAAPAAAEDEGVEWGCGEEIPGLAEWLRGLALQKYEAQATAWCREMGAVSTREVEENWEEFAGALGLRPLERTRLRKRATAGAA</sequence>
<dbReference type="PANTHER" id="PTHR12381">
    <property type="entry name" value="HETEROGENEOUS NUCLEAR RIBONUCLEOPROTEIN U FAMILY MEMBER"/>
    <property type="match status" value="1"/>
</dbReference>
<dbReference type="SUPFAM" id="SSF55159">
    <property type="entry name" value="eIF1-like"/>
    <property type="match status" value="1"/>
</dbReference>
<comment type="caution">
    <text evidence="4">The sequence shown here is derived from an EMBL/GenBank/DDBJ whole genome shotgun (WGS) entry which is preliminary data.</text>
</comment>
<keyword evidence="5" id="KW-1185">Reference proteome</keyword>
<dbReference type="InterPro" id="IPR001950">
    <property type="entry name" value="SUI1"/>
</dbReference>
<organism evidence="4 5">
    <name type="scientific">Prorocentrum cordatum</name>
    <dbReference type="NCBI Taxonomy" id="2364126"/>
    <lineage>
        <taxon>Eukaryota</taxon>
        <taxon>Sar</taxon>
        <taxon>Alveolata</taxon>
        <taxon>Dinophyceae</taxon>
        <taxon>Prorocentrales</taxon>
        <taxon>Prorocentraceae</taxon>
        <taxon>Prorocentrum</taxon>
    </lineage>
</organism>
<feature type="region of interest" description="Disordered" evidence="2">
    <location>
        <begin position="760"/>
        <end position="791"/>
    </location>
</feature>
<feature type="domain" description="SUI1" evidence="3">
    <location>
        <begin position="26"/>
        <end position="94"/>
    </location>
</feature>
<accession>A0ABN9PGP4</accession>